<feature type="region of interest" description="Disordered" evidence="1">
    <location>
        <begin position="196"/>
        <end position="266"/>
    </location>
</feature>
<organism evidence="2 3">
    <name type="scientific">Stereum hirsutum (strain FP-91666)</name>
    <name type="common">White-rot fungus</name>
    <dbReference type="NCBI Taxonomy" id="721885"/>
    <lineage>
        <taxon>Eukaryota</taxon>
        <taxon>Fungi</taxon>
        <taxon>Dikarya</taxon>
        <taxon>Basidiomycota</taxon>
        <taxon>Agaricomycotina</taxon>
        <taxon>Agaricomycetes</taxon>
        <taxon>Russulales</taxon>
        <taxon>Stereaceae</taxon>
        <taxon>Stereum</taxon>
    </lineage>
</organism>
<reference evidence="3" key="1">
    <citation type="journal article" date="2012" name="Science">
        <title>The Paleozoic origin of enzymatic lignin decomposition reconstructed from 31 fungal genomes.</title>
        <authorList>
            <person name="Floudas D."/>
            <person name="Binder M."/>
            <person name="Riley R."/>
            <person name="Barry K."/>
            <person name="Blanchette R.A."/>
            <person name="Henrissat B."/>
            <person name="Martinez A.T."/>
            <person name="Otillar R."/>
            <person name="Spatafora J.W."/>
            <person name="Yadav J.S."/>
            <person name="Aerts A."/>
            <person name="Benoit I."/>
            <person name="Boyd A."/>
            <person name="Carlson A."/>
            <person name="Copeland A."/>
            <person name="Coutinho P.M."/>
            <person name="de Vries R.P."/>
            <person name="Ferreira P."/>
            <person name="Findley K."/>
            <person name="Foster B."/>
            <person name="Gaskell J."/>
            <person name="Glotzer D."/>
            <person name="Gorecki P."/>
            <person name="Heitman J."/>
            <person name="Hesse C."/>
            <person name="Hori C."/>
            <person name="Igarashi K."/>
            <person name="Jurgens J.A."/>
            <person name="Kallen N."/>
            <person name="Kersten P."/>
            <person name="Kohler A."/>
            <person name="Kuees U."/>
            <person name="Kumar T.K.A."/>
            <person name="Kuo A."/>
            <person name="LaButti K."/>
            <person name="Larrondo L.F."/>
            <person name="Lindquist E."/>
            <person name="Ling A."/>
            <person name="Lombard V."/>
            <person name="Lucas S."/>
            <person name="Lundell T."/>
            <person name="Martin R."/>
            <person name="McLaughlin D.J."/>
            <person name="Morgenstern I."/>
            <person name="Morin E."/>
            <person name="Murat C."/>
            <person name="Nagy L.G."/>
            <person name="Nolan M."/>
            <person name="Ohm R.A."/>
            <person name="Patyshakuliyeva A."/>
            <person name="Rokas A."/>
            <person name="Ruiz-Duenas F.J."/>
            <person name="Sabat G."/>
            <person name="Salamov A."/>
            <person name="Samejima M."/>
            <person name="Schmutz J."/>
            <person name="Slot J.C."/>
            <person name="St John F."/>
            <person name="Stenlid J."/>
            <person name="Sun H."/>
            <person name="Sun S."/>
            <person name="Syed K."/>
            <person name="Tsang A."/>
            <person name="Wiebenga A."/>
            <person name="Young D."/>
            <person name="Pisabarro A."/>
            <person name="Eastwood D.C."/>
            <person name="Martin F."/>
            <person name="Cullen D."/>
            <person name="Grigoriev I.V."/>
            <person name="Hibbett D.S."/>
        </authorList>
    </citation>
    <scope>NUCLEOTIDE SEQUENCE [LARGE SCALE GENOMIC DNA]</scope>
    <source>
        <strain evidence="3">FP-91666</strain>
    </source>
</reference>
<feature type="region of interest" description="Disordered" evidence="1">
    <location>
        <begin position="28"/>
        <end position="148"/>
    </location>
</feature>
<evidence type="ECO:0000256" key="1">
    <source>
        <dbReference type="SAM" id="MobiDB-lite"/>
    </source>
</evidence>
<dbReference type="EMBL" id="JH687398">
    <property type="protein sequence ID" value="EIM80423.1"/>
    <property type="molecule type" value="Genomic_DNA"/>
</dbReference>
<name>R7RZZ7_STEHR</name>
<protein>
    <submittedName>
        <fullName evidence="2">Uncharacterized protein</fullName>
    </submittedName>
</protein>
<dbReference type="OrthoDB" id="3068080at2759"/>
<dbReference type="GeneID" id="18797683"/>
<proteinExistence type="predicted"/>
<dbReference type="KEGG" id="shs:STEHIDRAFT_125966"/>
<dbReference type="Proteomes" id="UP000053927">
    <property type="component" value="Unassembled WGS sequence"/>
</dbReference>
<feature type="compositionally biased region" description="Low complexity" evidence="1">
    <location>
        <begin position="207"/>
        <end position="222"/>
    </location>
</feature>
<evidence type="ECO:0000313" key="3">
    <source>
        <dbReference type="Proteomes" id="UP000053927"/>
    </source>
</evidence>
<accession>R7RZZ7</accession>
<gene>
    <name evidence="2" type="ORF">STEHIDRAFT_125966</name>
</gene>
<feature type="compositionally biased region" description="Polar residues" evidence="1">
    <location>
        <begin position="93"/>
        <end position="102"/>
    </location>
</feature>
<evidence type="ECO:0000313" key="2">
    <source>
        <dbReference type="EMBL" id="EIM80423.1"/>
    </source>
</evidence>
<dbReference type="OMA" id="KSMSTSM"/>
<keyword evidence="3" id="KW-1185">Reference proteome</keyword>
<dbReference type="AlphaFoldDB" id="R7RZZ7"/>
<feature type="compositionally biased region" description="Low complexity" evidence="1">
    <location>
        <begin position="103"/>
        <end position="148"/>
    </location>
</feature>
<sequence length="362" mass="37484">MSSTQATASARASASSKPAAFIVSSVNSKRGPKVIPARSAPVRGASAPIASTSVPKPVRMSALPRPTMTKPSTKPATATVAPRCPAPRPSVQRKPSTLPTRNAPTTSSAKAPATATKSKPSTFPTRSAPTTSSSKAPATATKSAVVKKSTVIVPVVKRVTVPRALPVVPLATKASSSKSTTVARVKTTKPVVIAPVQTSSKVETEEQTPSTSSTSTAPSTPEVQRHGQSIARITTIPATPATSTSESRTPSPTSSCSSASSTSTLATPEPSVYYEMVNTVFGPRRIAVKQLSVPRIVVPAYDPNSLASKNKNIQFELEVLRSQAKVGGKTPLGSGEGMNISLRALGIIERVKKEKENMSSVN</sequence>
<dbReference type="RefSeq" id="XP_007310551.1">
    <property type="nucleotide sequence ID" value="XM_007310489.1"/>
</dbReference>
<feature type="compositionally biased region" description="Low complexity" evidence="1">
    <location>
        <begin position="229"/>
        <end position="266"/>
    </location>
</feature>